<organism evidence="3 5">
    <name type="scientific">Jannaschia seohaensis</name>
    <dbReference type="NCBI Taxonomy" id="475081"/>
    <lineage>
        <taxon>Bacteria</taxon>
        <taxon>Pseudomonadati</taxon>
        <taxon>Pseudomonadota</taxon>
        <taxon>Alphaproteobacteria</taxon>
        <taxon>Rhodobacterales</taxon>
        <taxon>Roseobacteraceae</taxon>
        <taxon>Jannaschia</taxon>
    </lineage>
</organism>
<reference evidence="2 4" key="2">
    <citation type="submission" date="2018-03" db="EMBL/GenBank/DDBJ databases">
        <title>Genomic Encyclopedia of Archaeal and Bacterial Type Strains, Phase II (KMG-II): from individual species to whole genera.</title>
        <authorList>
            <person name="Goeker M."/>
        </authorList>
    </citation>
    <scope>NUCLEOTIDE SEQUENCE [LARGE SCALE GENOMIC DNA]</scope>
    <source>
        <strain evidence="2 4">DSM 25227</strain>
    </source>
</reference>
<gene>
    <name evidence="2" type="ORF">BCF38_101484</name>
    <name evidence="3" type="ORF">SAMN05421539_101484</name>
</gene>
<sequence length="189" mass="20274">MIRALLMLAALSACGAQGPGLSAAMEEIAVQRMRFTLEAVCVNNRTRRAQARVAETMSFPERQRDNGTVFYLNPGTLTVLALSTDAPLTLITEDGHRLSYRRDACAVGSPVVGVQAANRIMGEILAPRLVDGSNLAVSGVAFGQNRLGGTAFYFEDLAVIQDVVDVSVFDPETGATEIFSHPVVLVLHR</sequence>
<dbReference type="Proteomes" id="UP000251571">
    <property type="component" value="Unassembled WGS sequence"/>
</dbReference>
<proteinExistence type="predicted"/>
<evidence type="ECO:0000256" key="1">
    <source>
        <dbReference type="SAM" id="SignalP"/>
    </source>
</evidence>
<reference evidence="3 5" key="1">
    <citation type="submission" date="2016-10" db="EMBL/GenBank/DDBJ databases">
        <authorList>
            <person name="Cai Z."/>
        </authorList>
    </citation>
    <scope>NUCLEOTIDE SEQUENCE [LARGE SCALE GENOMIC DNA]</scope>
    <source>
        <strain evidence="3 5">DSM 25227</strain>
    </source>
</reference>
<dbReference type="EMBL" id="UETC01000001">
    <property type="protein sequence ID" value="SSA38353.1"/>
    <property type="molecule type" value="Genomic_DNA"/>
</dbReference>
<name>A0A2Y9C3T2_9RHOB</name>
<evidence type="ECO:0000313" key="3">
    <source>
        <dbReference type="EMBL" id="SSA38353.1"/>
    </source>
</evidence>
<dbReference type="OrthoDB" id="7657436at2"/>
<evidence type="ECO:0008006" key="6">
    <source>
        <dbReference type="Google" id="ProtNLM"/>
    </source>
</evidence>
<dbReference type="Proteomes" id="UP000245839">
    <property type="component" value="Unassembled WGS sequence"/>
</dbReference>
<accession>A0A2Y9C3T2</accession>
<dbReference type="RefSeq" id="WP_109562663.1">
    <property type="nucleotide sequence ID" value="NZ_QGDJ01000001.1"/>
</dbReference>
<keyword evidence="1" id="KW-0732">Signal</keyword>
<dbReference type="AlphaFoldDB" id="A0A2Y9C3T2"/>
<evidence type="ECO:0000313" key="5">
    <source>
        <dbReference type="Proteomes" id="UP000251571"/>
    </source>
</evidence>
<dbReference type="EMBL" id="QGDJ01000001">
    <property type="protein sequence ID" value="PWJ22075.1"/>
    <property type="molecule type" value="Genomic_DNA"/>
</dbReference>
<keyword evidence="4" id="KW-1185">Reference proteome</keyword>
<feature type="signal peptide" evidence="1">
    <location>
        <begin position="1"/>
        <end position="15"/>
    </location>
</feature>
<evidence type="ECO:0000313" key="2">
    <source>
        <dbReference type="EMBL" id="PWJ22075.1"/>
    </source>
</evidence>
<feature type="chain" id="PRO_5044071953" description="Lipoprotein" evidence="1">
    <location>
        <begin position="16"/>
        <end position="189"/>
    </location>
</feature>
<protein>
    <recommendedName>
        <fullName evidence="6">Lipoprotein</fullName>
    </recommendedName>
</protein>
<evidence type="ECO:0000313" key="4">
    <source>
        <dbReference type="Proteomes" id="UP000245839"/>
    </source>
</evidence>